<dbReference type="AlphaFoldDB" id="A0A0F9Q299"/>
<evidence type="ECO:0000313" key="1">
    <source>
        <dbReference type="EMBL" id="KKN36629.1"/>
    </source>
</evidence>
<name>A0A0F9Q299_9ZZZZ</name>
<accession>A0A0F9Q299</accession>
<gene>
    <name evidence="1" type="ORF">LCGC14_0771520</name>
</gene>
<protein>
    <submittedName>
        <fullName evidence="1">Uncharacterized protein</fullName>
    </submittedName>
</protein>
<dbReference type="EMBL" id="LAZR01001953">
    <property type="protein sequence ID" value="KKN36629.1"/>
    <property type="molecule type" value="Genomic_DNA"/>
</dbReference>
<comment type="caution">
    <text evidence="1">The sequence shown here is derived from an EMBL/GenBank/DDBJ whole genome shotgun (WGS) entry which is preliminary data.</text>
</comment>
<organism evidence="1">
    <name type="scientific">marine sediment metagenome</name>
    <dbReference type="NCBI Taxonomy" id="412755"/>
    <lineage>
        <taxon>unclassified sequences</taxon>
        <taxon>metagenomes</taxon>
        <taxon>ecological metagenomes</taxon>
    </lineage>
</organism>
<sequence>MAQFDKDGSEKVLYMAYFTQAQMKFFNDPEWWKDGTFDERLNMALNKGIMLIKAERS</sequence>
<reference evidence="1" key="1">
    <citation type="journal article" date="2015" name="Nature">
        <title>Complex archaea that bridge the gap between prokaryotes and eukaryotes.</title>
        <authorList>
            <person name="Spang A."/>
            <person name="Saw J.H."/>
            <person name="Jorgensen S.L."/>
            <person name="Zaremba-Niedzwiedzka K."/>
            <person name="Martijn J."/>
            <person name="Lind A.E."/>
            <person name="van Eijk R."/>
            <person name="Schleper C."/>
            <person name="Guy L."/>
            <person name="Ettema T.J."/>
        </authorList>
    </citation>
    <scope>NUCLEOTIDE SEQUENCE</scope>
</reference>
<proteinExistence type="predicted"/>